<sequence length="212" mass="23087">MLNLQLKSFAGGVKGAEIVSWLHSTKIRLCIYQVPEPMWVATVSGCLTWPAAVWFTNWTSQEIDDTWALFRDASKSLYSEAFSPIVVETPLLAIKQTGSVPEYLAAWQQACNAAPEAVTNGNAMLLTLIVNELNPHICKWVSVGCCTSINDCYNTIEEANNQASMGFRHSNDAPPQICPAPGSAHSSNSAFLDTKNVDSGHVDTLNINTIVK</sequence>
<dbReference type="Proteomes" id="UP001165960">
    <property type="component" value="Unassembled WGS sequence"/>
</dbReference>
<reference evidence="1" key="1">
    <citation type="submission" date="2022-04" db="EMBL/GenBank/DDBJ databases">
        <title>Genome of the entomopathogenic fungus Entomophthora muscae.</title>
        <authorList>
            <person name="Elya C."/>
            <person name="Lovett B.R."/>
            <person name="Lee E."/>
            <person name="Macias A.M."/>
            <person name="Hajek A.E."/>
            <person name="De Bivort B.L."/>
            <person name="Kasson M.T."/>
            <person name="De Fine Licht H.H."/>
            <person name="Stajich J.E."/>
        </authorList>
    </citation>
    <scope>NUCLEOTIDE SEQUENCE</scope>
    <source>
        <strain evidence="1">Berkeley</strain>
    </source>
</reference>
<accession>A0ACC2T555</accession>
<dbReference type="EMBL" id="QTSX02003615">
    <property type="protein sequence ID" value="KAJ9069672.1"/>
    <property type="molecule type" value="Genomic_DNA"/>
</dbReference>
<protein>
    <submittedName>
        <fullName evidence="1">Uncharacterized protein</fullName>
    </submittedName>
</protein>
<evidence type="ECO:0000313" key="1">
    <source>
        <dbReference type="EMBL" id="KAJ9069672.1"/>
    </source>
</evidence>
<proteinExistence type="predicted"/>
<evidence type="ECO:0000313" key="2">
    <source>
        <dbReference type="Proteomes" id="UP001165960"/>
    </source>
</evidence>
<comment type="caution">
    <text evidence="1">The sequence shown here is derived from an EMBL/GenBank/DDBJ whole genome shotgun (WGS) entry which is preliminary data.</text>
</comment>
<gene>
    <name evidence="1" type="ORF">DSO57_1016146</name>
</gene>
<keyword evidence="2" id="KW-1185">Reference proteome</keyword>
<name>A0ACC2T555_9FUNG</name>
<organism evidence="1 2">
    <name type="scientific">Entomophthora muscae</name>
    <dbReference type="NCBI Taxonomy" id="34485"/>
    <lineage>
        <taxon>Eukaryota</taxon>
        <taxon>Fungi</taxon>
        <taxon>Fungi incertae sedis</taxon>
        <taxon>Zoopagomycota</taxon>
        <taxon>Entomophthoromycotina</taxon>
        <taxon>Entomophthoromycetes</taxon>
        <taxon>Entomophthorales</taxon>
        <taxon>Entomophthoraceae</taxon>
        <taxon>Entomophthora</taxon>
    </lineage>
</organism>